<feature type="transmembrane region" description="Helical" evidence="6">
    <location>
        <begin position="39"/>
        <end position="59"/>
    </location>
</feature>
<protein>
    <submittedName>
        <fullName evidence="7">LysE family transporter</fullName>
    </submittedName>
</protein>
<evidence type="ECO:0000313" key="8">
    <source>
        <dbReference type="Proteomes" id="UP000652681"/>
    </source>
</evidence>
<comment type="caution">
    <text evidence="7">The sequence shown here is derived from an EMBL/GenBank/DDBJ whole genome shotgun (WGS) entry which is preliminary data.</text>
</comment>
<dbReference type="Pfam" id="PF01810">
    <property type="entry name" value="LysE"/>
    <property type="match status" value="1"/>
</dbReference>
<reference evidence="7" key="1">
    <citation type="submission" date="2020-09" db="EMBL/GenBank/DDBJ databases">
        <title>Taishania pollutisoli gen. nov., sp. nov., Isolated from Tetrabromobisphenol A-Contaminated Soil.</title>
        <authorList>
            <person name="Chen Q."/>
        </authorList>
    </citation>
    <scope>NUCLEOTIDE SEQUENCE</scope>
    <source>
        <strain evidence="7">CZZ-1</strain>
    </source>
</reference>
<organism evidence="7 8">
    <name type="scientific">Taishania pollutisoli</name>
    <dbReference type="NCBI Taxonomy" id="2766479"/>
    <lineage>
        <taxon>Bacteria</taxon>
        <taxon>Pseudomonadati</taxon>
        <taxon>Bacteroidota</taxon>
        <taxon>Flavobacteriia</taxon>
        <taxon>Flavobacteriales</taxon>
        <taxon>Crocinitomicaceae</taxon>
        <taxon>Taishania</taxon>
    </lineage>
</organism>
<dbReference type="AlphaFoldDB" id="A0A8J6TU34"/>
<comment type="subcellular location">
    <subcellularLocation>
        <location evidence="1">Cell membrane</location>
        <topology evidence="1">Multi-pass membrane protein</topology>
    </subcellularLocation>
</comment>
<evidence type="ECO:0000256" key="1">
    <source>
        <dbReference type="ARBA" id="ARBA00004651"/>
    </source>
</evidence>
<feature type="transmembrane region" description="Helical" evidence="6">
    <location>
        <begin position="6"/>
        <end position="27"/>
    </location>
</feature>
<keyword evidence="4 6" id="KW-1133">Transmembrane helix</keyword>
<dbReference type="PANTHER" id="PTHR30086">
    <property type="entry name" value="ARGININE EXPORTER PROTEIN ARGO"/>
    <property type="match status" value="1"/>
</dbReference>
<name>A0A8J6TU34_9FLAO</name>
<evidence type="ECO:0000313" key="7">
    <source>
        <dbReference type="EMBL" id="MBC9813869.1"/>
    </source>
</evidence>
<dbReference type="GO" id="GO:0005886">
    <property type="term" value="C:plasma membrane"/>
    <property type="evidence" value="ECO:0007669"/>
    <property type="project" value="UniProtKB-SubCell"/>
</dbReference>
<feature type="transmembrane region" description="Helical" evidence="6">
    <location>
        <begin position="156"/>
        <end position="176"/>
    </location>
</feature>
<keyword evidence="3 6" id="KW-0812">Transmembrane</keyword>
<sequence>MIDLILKGVITGFILSVMIGPVFFVLLETSIRKGIRAGIALDFGVFISDVIYILIAFLFYNEVKSLAEGQSKEIAKGIGGILFIVYGLFTFFKKPKNVPLTVSKDREPSDWKEYRMLCLKGFLLNLANPLVIFYWFSVLSLGDANHVAGWSTQTVLFVFICIILLTFFSIDILKIVGAKQLRPFITDKLLQSLNHLIGIVFMVFGVVLLVQGIVEKM</sequence>
<accession>A0A8J6TU34</accession>
<evidence type="ECO:0000256" key="2">
    <source>
        <dbReference type="ARBA" id="ARBA00022475"/>
    </source>
</evidence>
<evidence type="ECO:0000256" key="6">
    <source>
        <dbReference type="SAM" id="Phobius"/>
    </source>
</evidence>
<dbReference type="Proteomes" id="UP000652681">
    <property type="component" value="Unassembled WGS sequence"/>
</dbReference>
<keyword evidence="8" id="KW-1185">Reference proteome</keyword>
<feature type="transmembrane region" description="Helical" evidence="6">
    <location>
        <begin position="114"/>
        <end position="136"/>
    </location>
</feature>
<keyword evidence="2" id="KW-1003">Cell membrane</keyword>
<feature type="transmembrane region" description="Helical" evidence="6">
    <location>
        <begin position="196"/>
        <end position="214"/>
    </location>
</feature>
<evidence type="ECO:0000256" key="4">
    <source>
        <dbReference type="ARBA" id="ARBA00022989"/>
    </source>
</evidence>
<keyword evidence="5 6" id="KW-0472">Membrane</keyword>
<proteinExistence type="predicted"/>
<dbReference type="GO" id="GO:0015171">
    <property type="term" value="F:amino acid transmembrane transporter activity"/>
    <property type="evidence" value="ECO:0007669"/>
    <property type="project" value="TreeGrafter"/>
</dbReference>
<dbReference type="EMBL" id="JACVEL010000018">
    <property type="protein sequence ID" value="MBC9813869.1"/>
    <property type="molecule type" value="Genomic_DNA"/>
</dbReference>
<dbReference type="InterPro" id="IPR001123">
    <property type="entry name" value="LeuE-type"/>
</dbReference>
<dbReference type="RefSeq" id="WP_163490346.1">
    <property type="nucleotide sequence ID" value="NZ_JACVEL010000018.1"/>
</dbReference>
<evidence type="ECO:0000256" key="3">
    <source>
        <dbReference type="ARBA" id="ARBA00022692"/>
    </source>
</evidence>
<gene>
    <name evidence="7" type="ORF">H9Y05_15440</name>
</gene>
<evidence type="ECO:0000256" key="5">
    <source>
        <dbReference type="ARBA" id="ARBA00023136"/>
    </source>
</evidence>
<dbReference type="PANTHER" id="PTHR30086:SF20">
    <property type="entry name" value="ARGININE EXPORTER PROTEIN ARGO-RELATED"/>
    <property type="match status" value="1"/>
</dbReference>
<feature type="transmembrane region" description="Helical" evidence="6">
    <location>
        <begin position="74"/>
        <end position="93"/>
    </location>
</feature>